<dbReference type="InterPro" id="IPR042099">
    <property type="entry name" value="ANL_N_sf"/>
</dbReference>
<feature type="domain" description="AMP-binding enzyme C-terminal" evidence="4">
    <location>
        <begin position="420"/>
        <end position="498"/>
    </location>
</feature>
<feature type="domain" description="AMP-dependent synthetase/ligase" evidence="3">
    <location>
        <begin position="6"/>
        <end position="366"/>
    </location>
</feature>
<dbReference type="Pfam" id="PF00501">
    <property type="entry name" value="AMP-binding"/>
    <property type="match status" value="1"/>
</dbReference>
<dbReference type="AlphaFoldDB" id="A0AAJ1U9P0"/>
<keyword evidence="2 5" id="KW-0436">Ligase</keyword>
<dbReference type="PANTHER" id="PTHR43201">
    <property type="entry name" value="ACYL-COA SYNTHETASE"/>
    <property type="match status" value="1"/>
</dbReference>
<dbReference type="EC" id="6.2.1.3" evidence="5"/>
<evidence type="ECO:0000259" key="3">
    <source>
        <dbReference type="Pfam" id="PF00501"/>
    </source>
</evidence>
<dbReference type="Proteomes" id="UP001239215">
    <property type="component" value="Unassembled WGS sequence"/>
</dbReference>
<comment type="caution">
    <text evidence="5">The sequence shown here is derived from an EMBL/GenBank/DDBJ whole genome shotgun (WGS) entry which is preliminary data.</text>
</comment>
<evidence type="ECO:0000256" key="1">
    <source>
        <dbReference type="ARBA" id="ARBA00006432"/>
    </source>
</evidence>
<accession>A0AAJ1U9P0</accession>
<dbReference type="GO" id="GO:0031956">
    <property type="term" value="F:medium-chain fatty acid-CoA ligase activity"/>
    <property type="evidence" value="ECO:0007669"/>
    <property type="project" value="TreeGrafter"/>
</dbReference>
<dbReference type="InterPro" id="IPR000873">
    <property type="entry name" value="AMP-dep_synth/lig_dom"/>
</dbReference>
<dbReference type="PROSITE" id="PS00455">
    <property type="entry name" value="AMP_BINDING"/>
    <property type="match status" value="1"/>
</dbReference>
<protein>
    <submittedName>
        <fullName evidence="5">Long-chain acyl-CoA synthetase</fullName>
        <ecNumber evidence="5">6.2.1.3</ecNumber>
    </submittedName>
</protein>
<dbReference type="PANTHER" id="PTHR43201:SF5">
    <property type="entry name" value="MEDIUM-CHAIN ACYL-COA LIGASE ACSF2, MITOCHONDRIAL"/>
    <property type="match status" value="1"/>
</dbReference>
<dbReference type="Pfam" id="PF13193">
    <property type="entry name" value="AMP-binding_C"/>
    <property type="match status" value="1"/>
</dbReference>
<dbReference type="Gene3D" id="3.30.300.30">
    <property type="match status" value="1"/>
</dbReference>
<dbReference type="Gene3D" id="3.40.50.12780">
    <property type="entry name" value="N-terminal domain of ligase-like"/>
    <property type="match status" value="1"/>
</dbReference>
<evidence type="ECO:0000256" key="2">
    <source>
        <dbReference type="ARBA" id="ARBA00022598"/>
    </source>
</evidence>
<dbReference type="InterPro" id="IPR020845">
    <property type="entry name" value="AMP-binding_CS"/>
</dbReference>
<gene>
    <name evidence="5" type="ORF">QE405_003966</name>
</gene>
<comment type="similarity">
    <text evidence="1">Belongs to the ATP-dependent AMP-binding enzyme family.</text>
</comment>
<sequence>MYPGTHAATHPDKPAVIEADTGRRLTYGALDGRSAGLARVLAAHGLRRGDHIAFLSDNAAEVFEIYWAALRSGLYVTGVNHHLTPAEVAHVVDDCGAEVLIVSAAKADLAVAVLDATPGVRVRLAFGGAVPGHDVYEDALAGQSQEPLEHQPRGADMLYSSGTTGRPKGIKPALPDREVHEPGDPLTTVFGPMYGFGPDTVYYSPAPTYHAAPLRFGGIVHALGGTLVTTRRFDAATALADLETYAVTHSQWVPTMFVRMLKLPDEVRRRHDLSSLQVAIHAAAPCPVEVKHRMMAWWGPVLHEYYTSTEGNGITLIDPETWARKPGSVGRAALGVIHVCDDGGRELPPGRIGTIYFERDTVAFTYHRDPEGTRNAQHPLHETWSTTGDMGYVDDDGFLFLTGRKAFVIISGGVNIYPQEIEDCLALHPKVHDVAVIGVPDEDMGERVKAVVQLADGHRPGPELAEELREFTRGRIAGFKVPRSVDFSDSLPRSATGKLMKHVLHARYAAEAAQGPVSPETPPS</sequence>
<dbReference type="EMBL" id="JAUTAN010000001">
    <property type="protein sequence ID" value="MDQ1106682.1"/>
    <property type="molecule type" value="Genomic_DNA"/>
</dbReference>
<dbReference type="RefSeq" id="WP_307204602.1">
    <property type="nucleotide sequence ID" value="NZ_JAUTAN010000001.1"/>
</dbReference>
<dbReference type="GO" id="GO:0004467">
    <property type="term" value="F:long-chain fatty acid-CoA ligase activity"/>
    <property type="evidence" value="ECO:0007669"/>
    <property type="project" value="UniProtKB-EC"/>
</dbReference>
<name>A0AAJ1U9P0_9ACTN</name>
<evidence type="ECO:0000313" key="6">
    <source>
        <dbReference type="Proteomes" id="UP001239215"/>
    </source>
</evidence>
<proteinExistence type="inferred from homology"/>
<evidence type="ECO:0000313" key="5">
    <source>
        <dbReference type="EMBL" id="MDQ1106682.1"/>
    </source>
</evidence>
<dbReference type="InterPro" id="IPR045851">
    <property type="entry name" value="AMP-bd_C_sf"/>
</dbReference>
<dbReference type="InterPro" id="IPR025110">
    <property type="entry name" value="AMP-bd_C"/>
</dbReference>
<evidence type="ECO:0000259" key="4">
    <source>
        <dbReference type="Pfam" id="PF13193"/>
    </source>
</evidence>
<reference evidence="5" key="1">
    <citation type="submission" date="2023-07" db="EMBL/GenBank/DDBJ databases">
        <title>Functional and genomic diversity of the sorghum phyllosphere microbiome.</title>
        <authorList>
            <person name="Shade A."/>
        </authorList>
    </citation>
    <scope>NUCLEOTIDE SEQUENCE</scope>
    <source>
        <strain evidence="5">SORGH_AS_1067</strain>
    </source>
</reference>
<dbReference type="SUPFAM" id="SSF56801">
    <property type="entry name" value="Acetyl-CoA synthetase-like"/>
    <property type="match status" value="1"/>
</dbReference>
<organism evidence="5 6">
    <name type="scientific">Nocardioides zeae</name>
    <dbReference type="NCBI Taxonomy" id="1457234"/>
    <lineage>
        <taxon>Bacteria</taxon>
        <taxon>Bacillati</taxon>
        <taxon>Actinomycetota</taxon>
        <taxon>Actinomycetes</taxon>
        <taxon>Propionibacteriales</taxon>
        <taxon>Nocardioidaceae</taxon>
        <taxon>Nocardioides</taxon>
    </lineage>
</organism>